<protein>
    <submittedName>
        <fullName evidence="1">Trimethylamine-N-oxide reductase</fullName>
    </submittedName>
</protein>
<proteinExistence type="predicted"/>
<dbReference type="EMBL" id="GBHO01000416">
    <property type="protein sequence ID" value="JAG43188.1"/>
    <property type="molecule type" value="Transcribed_RNA"/>
</dbReference>
<accession>A0A0A9ZHE0</accession>
<feature type="non-terminal residue" evidence="1">
    <location>
        <position position="143"/>
    </location>
</feature>
<gene>
    <name evidence="1" type="primary">torA</name>
    <name evidence="1" type="ORF">CM83_20815</name>
</gene>
<sequence>MSQPEVLLALRKLAQKKHVSQEDFAEFNKFVDDLSYDQMESLVSDRLDMADGLQIISYLFTGLSMKNTSQKKRIKLFEYLLKETQEKDLSPRCVSGILTWLAIESINCRSPHLIRVCDMCVDFVAKTANLKEQDGTSCCPKIF</sequence>
<dbReference type="AlphaFoldDB" id="A0A0A9ZHE0"/>
<reference evidence="1" key="2">
    <citation type="submission" date="2014-07" db="EMBL/GenBank/DDBJ databases">
        <authorList>
            <person name="Hull J."/>
        </authorList>
    </citation>
    <scope>NUCLEOTIDE SEQUENCE</scope>
</reference>
<organism evidence="1">
    <name type="scientific">Lygus hesperus</name>
    <name type="common">Western plant bug</name>
    <dbReference type="NCBI Taxonomy" id="30085"/>
    <lineage>
        <taxon>Eukaryota</taxon>
        <taxon>Metazoa</taxon>
        <taxon>Ecdysozoa</taxon>
        <taxon>Arthropoda</taxon>
        <taxon>Hexapoda</taxon>
        <taxon>Insecta</taxon>
        <taxon>Pterygota</taxon>
        <taxon>Neoptera</taxon>
        <taxon>Paraneoptera</taxon>
        <taxon>Hemiptera</taxon>
        <taxon>Heteroptera</taxon>
        <taxon>Panheteroptera</taxon>
        <taxon>Cimicomorpha</taxon>
        <taxon>Miridae</taxon>
        <taxon>Mirini</taxon>
        <taxon>Lygus</taxon>
    </lineage>
</organism>
<reference evidence="1" key="1">
    <citation type="journal article" date="2014" name="PLoS ONE">
        <title>Transcriptome-Based Identification of ABC Transporters in the Western Tarnished Plant Bug Lygus hesperus.</title>
        <authorList>
            <person name="Hull J.J."/>
            <person name="Chaney K."/>
            <person name="Geib S.M."/>
            <person name="Fabrick J.A."/>
            <person name="Brent C.S."/>
            <person name="Walsh D."/>
            <person name="Lavine L.C."/>
        </authorList>
    </citation>
    <scope>NUCLEOTIDE SEQUENCE</scope>
</reference>
<evidence type="ECO:0000313" key="1">
    <source>
        <dbReference type="EMBL" id="JAG43188.1"/>
    </source>
</evidence>
<name>A0A0A9ZHE0_LYGHE</name>